<accession>A0A5B6TKG3</accession>
<dbReference type="Pfam" id="PF13517">
    <property type="entry name" value="FG-GAP_3"/>
    <property type="match status" value="3"/>
</dbReference>
<dbReference type="CDD" id="cd00063">
    <property type="entry name" value="FN3"/>
    <property type="match status" value="1"/>
</dbReference>
<keyword evidence="4" id="KW-1185">Reference proteome</keyword>
<protein>
    <submittedName>
        <fullName evidence="3">T9SS type A sorting domain-containing protein</fullName>
    </submittedName>
</protein>
<dbReference type="InterPro" id="IPR013517">
    <property type="entry name" value="FG-GAP"/>
</dbReference>
<keyword evidence="1" id="KW-0732">Signal</keyword>
<name>A0A5B6TKG3_9BACT</name>
<dbReference type="PANTHER" id="PTHR46580:SF4">
    <property type="entry name" value="ATP_GTP-BINDING PROTEIN"/>
    <property type="match status" value="1"/>
</dbReference>
<dbReference type="OrthoDB" id="890703at2"/>
<dbReference type="SUPFAM" id="SSF49265">
    <property type="entry name" value="Fibronectin type III"/>
    <property type="match status" value="1"/>
</dbReference>
<dbReference type="EMBL" id="VKKY01000001">
    <property type="protein sequence ID" value="KAA3439950.1"/>
    <property type="molecule type" value="Genomic_DNA"/>
</dbReference>
<sequence length="604" mass="64943">MRKYLPFLLCLGLLSQQEEATAQNFTMKNLNFPVQHGDVSAIDIDRDGDMDLLIMGEISGSERFVQLFTNDGAGNFTKTASPFLAGAFASIDWGDVDNDGRLDMLQSGFGTTGPFTALFKSNATGVFTQVANSGIQQVNPGTGFADLNNDGYTDIYAFGNANNTANDASRAKIYFNNKAGGFTESAQFNDYKFVDPEISAVDFDKDGDLDLFVNGFEIVSESRFSKMFVNTNGTFMVRDLGLIQKGFGGAVWGDYDADGDLDLLLNGDGGANGEPSSDIYRLYKNTAGAFTEATTFSTYRQIAVGDGGRFADWDNDGDLDVIVTGWDDTAKRQATAIFLNNAGAFTAMANNDKLPGVSESSIEVADIDGDSDLDLMLTGFSGNNFNGANSAYNDKVSVIVVNPTTMVNTAPTMPATLQATMGTGGGVTLSWSAATDATTSANSLSYNIFLQDATGKMYIHPMADTTTGKLMVQKMGNVQLSTSWIIKDLPQGRYRYGVQAIDNSFMGSPFMKTSFTITNGVLTGIADQKLDLNMEVYPNPAPGRINVKLEKGKKYELKVSTLDGRTVKTLSAMNSVQLTLAPGIYILQVNDNKGGVENRKIVVQ</sequence>
<comment type="caution">
    <text evidence="3">The sequence shown here is derived from an EMBL/GenBank/DDBJ whole genome shotgun (WGS) entry which is preliminary data.</text>
</comment>
<feature type="domain" description="Secretion system C-terminal sorting" evidence="2">
    <location>
        <begin position="536"/>
        <end position="603"/>
    </location>
</feature>
<dbReference type="InterPro" id="IPR036116">
    <property type="entry name" value="FN3_sf"/>
</dbReference>
<dbReference type="InterPro" id="IPR028994">
    <property type="entry name" value="Integrin_alpha_N"/>
</dbReference>
<dbReference type="SUPFAM" id="SSF69318">
    <property type="entry name" value="Integrin alpha N-terminal domain"/>
    <property type="match status" value="2"/>
</dbReference>
<dbReference type="Gene3D" id="2.60.40.10">
    <property type="entry name" value="Immunoglobulins"/>
    <property type="match status" value="1"/>
</dbReference>
<dbReference type="InterPro" id="IPR013783">
    <property type="entry name" value="Ig-like_fold"/>
</dbReference>
<dbReference type="InterPro" id="IPR003961">
    <property type="entry name" value="FN3_dom"/>
</dbReference>
<gene>
    <name evidence="3" type="ORF">FOA19_04580</name>
</gene>
<dbReference type="Pfam" id="PF18962">
    <property type="entry name" value="Por_Secre_tail"/>
    <property type="match status" value="1"/>
</dbReference>
<dbReference type="Gene3D" id="2.130.10.130">
    <property type="entry name" value="Integrin alpha, N-terminal"/>
    <property type="match status" value="1"/>
</dbReference>
<organism evidence="3 4">
    <name type="scientific">Rufibacter hautae</name>
    <dbReference type="NCBI Taxonomy" id="2595005"/>
    <lineage>
        <taxon>Bacteria</taxon>
        <taxon>Pseudomonadati</taxon>
        <taxon>Bacteroidota</taxon>
        <taxon>Cytophagia</taxon>
        <taxon>Cytophagales</taxon>
        <taxon>Hymenobacteraceae</taxon>
        <taxon>Rufibacter</taxon>
    </lineage>
</organism>
<proteinExistence type="predicted"/>
<dbReference type="AlphaFoldDB" id="A0A5B6TKG3"/>
<dbReference type="PANTHER" id="PTHR46580">
    <property type="entry name" value="SENSOR KINASE-RELATED"/>
    <property type="match status" value="1"/>
</dbReference>
<evidence type="ECO:0000313" key="4">
    <source>
        <dbReference type="Proteomes" id="UP000324133"/>
    </source>
</evidence>
<dbReference type="RefSeq" id="WP_149089590.1">
    <property type="nucleotide sequence ID" value="NZ_VKKY01000001.1"/>
</dbReference>
<dbReference type="InterPro" id="IPR026444">
    <property type="entry name" value="Secre_tail"/>
</dbReference>
<evidence type="ECO:0000256" key="1">
    <source>
        <dbReference type="ARBA" id="ARBA00022729"/>
    </source>
</evidence>
<evidence type="ECO:0000313" key="3">
    <source>
        <dbReference type="EMBL" id="KAA3439950.1"/>
    </source>
</evidence>
<dbReference type="Proteomes" id="UP000324133">
    <property type="component" value="Unassembled WGS sequence"/>
</dbReference>
<reference evidence="3 4" key="1">
    <citation type="submission" date="2019-07" db="EMBL/GenBank/DDBJ databases">
        <title>Rufibacter sp. nov., isolated from lake sediment.</title>
        <authorList>
            <person name="Qu J.-H."/>
        </authorList>
    </citation>
    <scope>NUCLEOTIDE SEQUENCE [LARGE SCALE GENOMIC DNA]</scope>
    <source>
        <strain evidence="3 4">NBS58-1</strain>
    </source>
</reference>
<dbReference type="NCBIfam" id="TIGR04183">
    <property type="entry name" value="Por_Secre_tail"/>
    <property type="match status" value="1"/>
</dbReference>
<evidence type="ECO:0000259" key="2">
    <source>
        <dbReference type="Pfam" id="PF18962"/>
    </source>
</evidence>